<dbReference type="Pfam" id="PF00072">
    <property type="entry name" value="Response_reg"/>
    <property type="match status" value="1"/>
</dbReference>
<organism evidence="6 7">
    <name type="scientific">Paramagnetospirillum caucaseum</name>
    <dbReference type="NCBI Taxonomy" id="1244869"/>
    <lineage>
        <taxon>Bacteria</taxon>
        <taxon>Pseudomonadati</taxon>
        <taxon>Pseudomonadota</taxon>
        <taxon>Alphaproteobacteria</taxon>
        <taxon>Rhodospirillales</taxon>
        <taxon>Magnetospirillaceae</taxon>
        <taxon>Paramagnetospirillum</taxon>
    </lineage>
</organism>
<evidence type="ECO:0000256" key="3">
    <source>
        <dbReference type="PROSITE-ProRule" id="PRU00169"/>
    </source>
</evidence>
<gene>
    <name evidence="6" type="ORF">H261_13099</name>
</gene>
<dbReference type="Pfam" id="PF00196">
    <property type="entry name" value="GerE"/>
    <property type="match status" value="1"/>
</dbReference>
<protein>
    <submittedName>
        <fullName evidence="6">Two component LuxR family transcriptional regulator</fullName>
    </submittedName>
</protein>
<dbReference type="AlphaFoldDB" id="M2ZQA7"/>
<sequence>MLVLVADRHPLFREVLRALIEEALPTARCLEAAAIADVVDLLAAGNGVRLMLIDQSLADSDGLTGLVRLSIAAPDVPIILFSGADSRVVAFHAQVCGAAGFIPKSLTRDAMLAAIAVVLDGGIYPPLVDARGRRRPESVERVDALTVRERMVLEALVRGCSNKQIAYELQVSDTTVKVHVSSVLRKLRVHSRTQAVIKTKRTEEEEGAAHTAMG</sequence>
<evidence type="ECO:0000313" key="7">
    <source>
        <dbReference type="Proteomes" id="UP000011744"/>
    </source>
</evidence>
<dbReference type="PROSITE" id="PS50110">
    <property type="entry name" value="RESPONSE_REGULATORY"/>
    <property type="match status" value="1"/>
</dbReference>
<dbReference type="PRINTS" id="PR00038">
    <property type="entry name" value="HTHLUXR"/>
</dbReference>
<keyword evidence="7" id="KW-1185">Reference proteome</keyword>
<evidence type="ECO:0000313" key="6">
    <source>
        <dbReference type="EMBL" id="EME69502.1"/>
    </source>
</evidence>
<dbReference type="Proteomes" id="UP000011744">
    <property type="component" value="Unassembled WGS sequence"/>
</dbReference>
<dbReference type="GO" id="GO:0006355">
    <property type="term" value="P:regulation of DNA-templated transcription"/>
    <property type="evidence" value="ECO:0007669"/>
    <property type="project" value="InterPro"/>
</dbReference>
<dbReference type="PATRIC" id="fig|1244869.3.peg.2643"/>
<feature type="domain" description="Response regulatory" evidence="5">
    <location>
        <begin position="2"/>
        <end position="119"/>
    </location>
</feature>
<reference evidence="6 7" key="1">
    <citation type="journal article" date="2014" name="Genome Announc.">
        <title>Draft Genome Sequence of Magnetospirillum sp. Strain SO-1, a Freshwater Magnetotactic Bacterium Isolated from the Ol'khovka River, Russia.</title>
        <authorList>
            <person name="Grouzdev D.S."/>
            <person name="Dziuba M.V."/>
            <person name="Sukhacheva M.S."/>
            <person name="Mardanov A.V."/>
            <person name="Beletskiy A.V."/>
            <person name="Kuznetsov B.B."/>
            <person name="Skryabin K.G."/>
        </authorList>
    </citation>
    <scope>NUCLEOTIDE SEQUENCE [LARGE SCALE GENOMIC DNA]</scope>
    <source>
        <strain evidence="6 7">SO-1</strain>
    </source>
</reference>
<evidence type="ECO:0000259" key="5">
    <source>
        <dbReference type="PROSITE" id="PS50110"/>
    </source>
</evidence>
<dbReference type="STRING" id="1244869.H261_13099"/>
<feature type="domain" description="HTH luxR-type" evidence="4">
    <location>
        <begin position="138"/>
        <end position="203"/>
    </location>
</feature>
<accession>M2ZQA7</accession>
<dbReference type="PANTHER" id="PTHR45566:SF1">
    <property type="entry name" value="HTH-TYPE TRANSCRIPTIONAL REGULATOR YHJB-RELATED"/>
    <property type="match status" value="1"/>
</dbReference>
<dbReference type="RefSeq" id="WP_008618170.1">
    <property type="nucleotide sequence ID" value="NZ_AONQ01000033.1"/>
</dbReference>
<dbReference type="CDD" id="cd06170">
    <property type="entry name" value="LuxR_C_like"/>
    <property type="match status" value="1"/>
</dbReference>
<dbReference type="SUPFAM" id="SSF52172">
    <property type="entry name" value="CheY-like"/>
    <property type="match status" value="1"/>
</dbReference>
<dbReference type="InterPro" id="IPR000792">
    <property type="entry name" value="Tscrpt_reg_LuxR_C"/>
</dbReference>
<dbReference type="OrthoDB" id="9814495at2"/>
<dbReference type="PROSITE" id="PS50043">
    <property type="entry name" value="HTH_LUXR_2"/>
    <property type="match status" value="1"/>
</dbReference>
<proteinExistence type="predicted"/>
<dbReference type="CDD" id="cd17535">
    <property type="entry name" value="REC_NarL-like"/>
    <property type="match status" value="1"/>
</dbReference>
<dbReference type="GO" id="GO:0003677">
    <property type="term" value="F:DNA binding"/>
    <property type="evidence" value="ECO:0007669"/>
    <property type="project" value="UniProtKB-KW"/>
</dbReference>
<dbReference type="InterPro" id="IPR036388">
    <property type="entry name" value="WH-like_DNA-bd_sf"/>
</dbReference>
<keyword evidence="2" id="KW-0238">DNA-binding</keyword>
<dbReference type="PANTHER" id="PTHR45566">
    <property type="entry name" value="HTH-TYPE TRANSCRIPTIONAL REGULATOR YHJB-RELATED"/>
    <property type="match status" value="1"/>
</dbReference>
<dbReference type="Gene3D" id="1.10.10.10">
    <property type="entry name" value="Winged helix-like DNA-binding domain superfamily/Winged helix DNA-binding domain"/>
    <property type="match status" value="1"/>
</dbReference>
<evidence type="ECO:0000259" key="4">
    <source>
        <dbReference type="PROSITE" id="PS50043"/>
    </source>
</evidence>
<dbReference type="InterPro" id="IPR001789">
    <property type="entry name" value="Sig_transdc_resp-reg_receiver"/>
</dbReference>
<feature type="modified residue" description="4-aspartylphosphate" evidence="3">
    <location>
        <position position="54"/>
    </location>
</feature>
<keyword evidence="1 3" id="KW-0597">Phosphoprotein</keyword>
<dbReference type="SMART" id="SM00448">
    <property type="entry name" value="REC"/>
    <property type="match status" value="1"/>
</dbReference>
<evidence type="ECO:0000256" key="1">
    <source>
        <dbReference type="ARBA" id="ARBA00022553"/>
    </source>
</evidence>
<dbReference type="InterPro" id="IPR058245">
    <property type="entry name" value="NreC/VraR/RcsB-like_REC"/>
</dbReference>
<dbReference type="GO" id="GO:0000160">
    <property type="term" value="P:phosphorelay signal transduction system"/>
    <property type="evidence" value="ECO:0007669"/>
    <property type="project" value="InterPro"/>
</dbReference>
<dbReference type="SMART" id="SM00421">
    <property type="entry name" value="HTH_LUXR"/>
    <property type="match status" value="1"/>
</dbReference>
<dbReference type="InterPro" id="IPR011006">
    <property type="entry name" value="CheY-like_superfamily"/>
</dbReference>
<dbReference type="SUPFAM" id="SSF46894">
    <property type="entry name" value="C-terminal effector domain of the bipartite response regulators"/>
    <property type="match status" value="1"/>
</dbReference>
<comment type="caution">
    <text evidence="6">The sequence shown here is derived from an EMBL/GenBank/DDBJ whole genome shotgun (WGS) entry which is preliminary data.</text>
</comment>
<dbReference type="Gene3D" id="3.40.50.2300">
    <property type="match status" value="1"/>
</dbReference>
<dbReference type="InterPro" id="IPR051015">
    <property type="entry name" value="EvgA-like"/>
</dbReference>
<name>M2ZQA7_9PROT</name>
<dbReference type="InterPro" id="IPR016032">
    <property type="entry name" value="Sig_transdc_resp-reg_C-effctor"/>
</dbReference>
<evidence type="ECO:0000256" key="2">
    <source>
        <dbReference type="ARBA" id="ARBA00023125"/>
    </source>
</evidence>
<dbReference type="PROSITE" id="PS00622">
    <property type="entry name" value="HTH_LUXR_1"/>
    <property type="match status" value="1"/>
</dbReference>
<dbReference type="EMBL" id="AONQ01000033">
    <property type="protein sequence ID" value="EME69502.1"/>
    <property type="molecule type" value="Genomic_DNA"/>
</dbReference>
<dbReference type="eggNOG" id="COG2197">
    <property type="taxonomic scope" value="Bacteria"/>
</dbReference>